<protein>
    <submittedName>
        <fullName evidence="2">Uncharacterized protein</fullName>
    </submittedName>
</protein>
<feature type="region of interest" description="Disordered" evidence="1">
    <location>
        <begin position="286"/>
        <end position="320"/>
    </location>
</feature>
<keyword evidence="3" id="KW-1185">Reference proteome</keyword>
<feature type="compositionally biased region" description="Low complexity" evidence="1">
    <location>
        <begin position="286"/>
        <end position="297"/>
    </location>
</feature>
<evidence type="ECO:0000313" key="3">
    <source>
        <dbReference type="Proteomes" id="UP000708208"/>
    </source>
</evidence>
<sequence length="611" mass="68023">MMKNRRVVELHKIVAREIESGDRCKEHRRTLSLTRRKSCEPESNAKLSLGCTTSPEEKNSGGGGSEVRILINDETEPRKDIDQMPRRPLKRKSQDLDRNFLSETGSLGTPTASEFWLPKVKVTPSMVTRLNAEILANFHEALSSSHNEDEQRLLKITKLLQEFFSCNGFFGSSERITDAVETLSTRIVAPSDDELWTILTTEKVINVKFAFVLPQSPDLERSMTSVKILGSFPLLQIRRILTDRDLSLAYLVGPDIEIVTGDSAKTEKLISSILVATLRVQKTNSSISSDTSANDSTGMEVEPHSGIKSPSKVSHHKPQRLQNPPEFLEVANVLALEIPSIRAAFKRLFPFEKEIFHSSAVVVRFEEMASDIEVPIKIQVAQEGDDFRASILKLSGCMLSFCNPIRSFFTFNPGNNLTNIDVSNTDKFSVKRIESPKPHSLLMIYSENYYILETSGAQVAEDIFQRIQAIQRNSVCGKGKQVAHIFITGQSLIAFQIHSYESIFQVPVINVVKLHSSSNQTNTCVLELDSTEAMDFISTDSPCWSLTFASSSAKEKFLSSLLSVTPSLATSLQHSQQDIYFPFSAGSVNMFLLSGRLVSDAKNLGQNAAYI</sequence>
<evidence type="ECO:0000313" key="2">
    <source>
        <dbReference type="EMBL" id="CAG7836602.1"/>
    </source>
</evidence>
<dbReference type="AlphaFoldDB" id="A0A8J2LU34"/>
<evidence type="ECO:0000256" key="1">
    <source>
        <dbReference type="SAM" id="MobiDB-lite"/>
    </source>
</evidence>
<dbReference type="Proteomes" id="UP000708208">
    <property type="component" value="Unassembled WGS sequence"/>
</dbReference>
<gene>
    <name evidence="2" type="ORF">AFUS01_LOCUS45833</name>
</gene>
<proteinExistence type="predicted"/>
<reference evidence="2" key="1">
    <citation type="submission" date="2021-06" db="EMBL/GenBank/DDBJ databases">
        <authorList>
            <person name="Hodson N. C."/>
            <person name="Mongue J. A."/>
            <person name="Jaron S. K."/>
        </authorList>
    </citation>
    <scope>NUCLEOTIDE SEQUENCE</scope>
</reference>
<organism evidence="2 3">
    <name type="scientific">Allacma fusca</name>
    <dbReference type="NCBI Taxonomy" id="39272"/>
    <lineage>
        <taxon>Eukaryota</taxon>
        <taxon>Metazoa</taxon>
        <taxon>Ecdysozoa</taxon>
        <taxon>Arthropoda</taxon>
        <taxon>Hexapoda</taxon>
        <taxon>Collembola</taxon>
        <taxon>Symphypleona</taxon>
        <taxon>Sminthuridae</taxon>
        <taxon>Allacma</taxon>
    </lineage>
</organism>
<name>A0A8J2LU34_9HEXA</name>
<feature type="region of interest" description="Disordered" evidence="1">
    <location>
        <begin position="34"/>
        <end position="97"/>
    </location>
</feature>
<accession>A0A8J2LU34</accession>
<feature type="compositionally biased region" description="Basic and acidic residues" evidence="1">
    <location>
        <begin position="75"/>
        <end position="85"/>
    </location>
</feature>
<dbReference type="EMBL" id="CAJVCH010571090">
    <property type="protein sequence ID" value="CAG7836602.1"/>
    <property type="molecule type" value="Genomic_DNA"/>
</dbReference>
<comment type="caution">
    <text evidence="2">The sequence shown here is derived from an EMBL/GenBank/DDBJ whole genome shotgun (WGS) entry which is preliminary data.</text>
</comment>